<dbReference type="PANTHER" id="PTHR38439">
    <property type="entry name" value="AURACYANIN-B"/>
    <property type="match status" value="1"/>
</dbReference>
<dbReference type="AlphaFoldDB" id="A0A382K502"/>
<proteinExistence type="predicted"/>
<keyword evidence="5" id="KW-0249">Electron transport</keyword>
<evidence type="ECO:0000256" key="6">
    <source>
        <dbReference type="ARBA" id="ARBA00023008"/>
    </source>
</evidence>
<dbReference type="InterPro" id="IPR002386">
    <property type="entry name" value="Amicyanin/Pseudoazurin"/>
</dbReference>
<feature type="non-terminal residue" evidence="9">
    <location>
        <position position="171"/>
    </location>
</feature>
<evidence type="ECO:0000256" key="3">
    <source>
        <dbReference type="ARBA" id="ARBA00022723"/>
    </source>
</evidence>
<keyword evidence="2" id="KW-0813">Transport</keyword>
<name>A0A382K502_9ZZZZ</name>
<dbReference type="GO" id="GO:0005507">
    <property type="term" value="F:copper ion binding"/>
    <property type="evidence" value="ECO:0007669"/>
    <property type="project" value="InterPro"/>
</dbReference>
<dbReference type="PRINTS" id="PR00155">
    <property type="entry name" value="AMICYANIN"/>
</dbReference>
<evidence type="ECO:0000256" key="1">
    <source>
        <dbReference type="ARBA" id="ARBA00004418"/>
    </source>
</evidence>
<evidence type="ECO:0000259" key="8">
    <source>
        <dbReference type="PROSITE" id="PS50857"/>
    </source>
</evidence>
<dbReference type="InterPro" id="IPR008972">
    <property type="entry name" value="Cupredoxin"/>
</dbReference>
<reference evidence="9" key="1">
    <citation type="submission" date="2018-05" db="EMBL/GenBank/DDBJ databases">
        <authorList>
            <person name="Lanie J.A."/>
            <person name="Ng W.-L."/>
            <person name="Kazmierczak K.M."/>
            <person name="Andrzejewski T.M."/>
            <person name="Davidsen T.M."/>
            <person name="Wayne K.J."/>
            <person name="Tettelin H."/>
            <person name="Glass J.I."/>
            <person name="Rusch D."/>
            <person name="Podicherti R."/>
            <person name="Tsui H.-C.T."/>
            <person name="Winkler M.E."/>
        </authorList>
    </citation>
    <scope>NUCLEOTIDE SEQUENCE</scope>
</reference>
<organism evidence="9">
    <name type="scientific">marine metagenome</name>
    <dbReference type="NCBI Taxonomy" id="408172"/>
    <lineage>
        <taxon>unclassified sequences</taxon>
        <taxon>metagenomes</taxon>
        <taxon>ecological metagenomes</taxon>
    </lineage>
</organism>
<evidence type="ECO:0000313" key="9">
    <source>
        <dbReference type="EMBL" id="SVC19964.1"/>
    </source>
</evidence>
<keyword evidence="3" id="KW-0479">Metal-binding</keyword>
<gene>
    <name evidence="9" type="ORF">METZ01_LOCUS272818</name>
</gene>
<keyword evidence="6" id="KW-0186">Copper</keyword>
<dbReference type="GO" id="GO:0016020">
    <property type="term" value="C:membrane"/>
    <property type="evidence" value="ECO:0007669"/>
    <property type="project" value="InterPro"/>
</dbReference>
<protein>
    <recommendedName>
        <fullName evidence="8">Cytochrome oxidase subunit II copper A binding domain-containing protein</fullName>
    </recommendedName>
</protein>
<dbReference type="Pfam" id="PF13473">
    <property type="entry name" value="Cupredoxin_1"/>
    <property type="match status" value="1"/>
</dbReference>
<dbReference type="GO" id="GO:0042597">
    <property type="term" value="C:periplasmic space"/>
    <property type="evidence" value="ECO:0007669"/>
    <property type="project" value="UniProtKB-SubCell"/>
</dbReference>
<feature type="domain" description="Cytochrome oxidase subunit II copper A binding" evidence="8">
    <location>
        <begin position="87"/>
        <end position="171"/>
    </location>
</feature>
<accession>A0A382K502</accession>
<dbReference type="GO" id="GO:0004129">
    <property type="term" value="F:cytochrome-c oxidase activity"/>
    <property type="evidence" value="ECO:0007669"/>
    <property type="project" value="InterPro"/>
</dbReference>
<dbReference type="PROSITE" id="PS50857">
    <property type="entry name" value="COX2_CUA"/>
    <property type="match status" value="1"/>
</dbReference>
<dbReference type="EMBL" id="UINC01078667">
    <property type="protein sequence ID" value="SVC19964.1"/>
    <property type="molecule type" value="Genomic_DNA"/>
</dbReference>
<evidence type="ECO:0000256" key="2">
    <source>
        <dbReference type="ARBA" id="ARBA00022448"/>
    </source>
</evidence>
<dbReference type="SUPFAM" id="SSF49503">
    <property type="entry name" value="Cupredoxins"/>
    <property type="match status" value="1"/>
</dbReference>
<feature type="compositionally biased region" description="Low complexity" evidence="7">
    <location>
        <begin position="48"/>
        <end position="86"/>
    </location>
</feature>
<dbReference type="PANTHER" id="PTHR38439:SF3">
    <property type="entry name" value="COPPER-RESISTANT CUPROPROTEIN COPI"/>
    <property type="match status" value="1"/>
</dbReference>
<dbReference type="InterPro" id="IPR028096">
    <property type="entry name" value="EfeO_Cupredoxin"/>
</dbReference>
<keyword evidence="4" id="KW-0574">Periplasm</keyword>
<feature type="region of interest" description="Disordered" evidence="7">
    <location>
        <begin position="35"/>
        <end position="86"/>
    </location>
</feature>
<dbReference type="InterPro" id="IPR050845">
    <property type="entry name" value="Cu-binding_ET"/>
</dbReference>
<dbReference type="Gene3D" id="2.60.40.420">
    <property type="entry name" value="Cupredoxins - blue copper proteins"/>
    <property type="match status" value="1"/>
</dbReference>
<evidence type="ECO:0000256" key="5">
    <source>
        <dbReference type="ARBA" id="ARBA00022982"/>
    </source>
</evidence>
<comment type="subcellular location">
    <subcellularLocation>
        <location evidence="1">Periplasm</location>
    </subcellularLocation>
</comment>
<evidence type="ECO:0000256" key="7">
    <source>
        <dbReference type="SAM" id="MobiDB-lite"/>
    </source>
</evidence>
<sequence>MHHSQGGDMIRRLVVSVAMVGLLFGAYACGENVPPKGSHDEVKPAPIVSTSSNQSSSASVAAPPPVTKSSQSSSSTSASASAAAPSDYSLDVAMNDANAKYGFNPTDITVKKGETVTLNLTSENEFHSFTVDSLGIDVEVDAGTTEEITFTFSEAGTFDLICIPHESLGMV</sequence>
<dbReference type="InterPro" id="IPR002429">
    <property type="entry name" value="CcO_II-like_C"/>
</dbReference>
<evidence type="ECO:0000256" key="4">
    <source>
        <dbReference type="ARBA" id="ARBA00022764"/>
    </source>
</evidence>